<dbReference type="InterPro" id="IPR036034">
    <property type="entry name" value="PDZ_sf"/>
</dbReference>
<feature type="region of interest" description="Disordered" evidence="6">
    <location>
        <begin position="155"/>
        <end position="179"/>
    </location>
</feature>
<dbReference type="GO" id="GO:0005096">
    <property type="term" value="F:GTPase activator activity"/>
    <property type="evidence" value="ECO:0007669"/>
    <property type="project" value="UniProtKB-KW"/>
</dbReference>
<proteinExistence type="predicted"/>
<name>A0A8K1FJ68_PYTOL</name>
<keyword evidence="3 5" id="KW-0863">Zinc-finger</keyword>
<comment type="caution">
    <text evidence="9">The sequence shown here is derived from an EMBL/GenBank/DDBJ whole genome shotgun (WGS) entry which is preliminary data.</text>
</comment>
<dbReference type="EMBL" id="SPLM01000108">
    <property type="protein sequence ID" value="TMW60448.1"/>
    <property type="molecule type" value="Genomic_DNA"/>
</dbReference>
<dbReference type="Gene3D" id="1.10.220.150">
    <property type="entry name" value="Arf GTPase activating protein"/>
    <property type="match status" value="1"/>
</dbReference>
<dbReference type="PANTHER" id="PTHR45686">
    <property type="entry name" value="ADP-RIBOSYLATION FACTOR GTPASE ACTIVATING PROTEIN 3, ISOFORM H-RELATED"/>
    <property type="match status" value="1"/>
</dbReference>
<dbReference type="SMART" id="SM00105">
    <property type="entry name" value="ArfGap"/>
    <property type="match status" value="1"/>
</dbReference>
<dbReference type="AlphaFoldDB" id="A0A8K1FJ68"/>
<dbReference type="Pfam" id="PF01412">
    <property type="entry name" value="ArfGap"/>
    <property type="match status" value="1"/>
</dbReference>
<evidence type="ECO:0000256" key="2">
    <source>
        <dbReference type="ARBA" id="ARBA00022723"/>
    </source>
</evidence>
<protein>
    <submittedName>
        <fullName evidence="9">Uncharacterized protein</fullName>
    </submittedName>
</protein>
<evidence type="ECO:0000313" key="9">
    <source>
        <dbReference type="EMBL" id="TMW60448.1"/>
    </source>
</evidence>
<dbReference type="SMART" id="SM00228">
    <property type="entry name" value="PDZ"/>
    <property type="match status" value="2"/>
</dbReference>
<evidence type="ECO:0000256" key="5">
    <source>
        <dbReference type="PROSITE-ProRule" id="PRU00288"/>
    </source>
</evidence>
<accession>A0A8K1FJ68</accession>
<keyword evidence="10" id="KW-1185">Reference proteome</keyword>
<keyword evidence="1" id="KW-0343">GTPase activation</keyword>
<dbReference type="SUPFAM" id="SSF57863">
    <property type="entry name" value="ArfGap/RecO-like zinc finger"/>
    <property type="match status" value="1"/>
</dbReference>
<dbReference type="Proteomes" id="UP000794436">
    <property type="component" value="Unassembled WGS sequence"/>
</dbReference>
<sequence length="407" mass="43759">MKTHAEHLTPAVETRIRLLPGNDRCVDCKAVYPQWAGVSFGVLLCLACAGKHRALGVQVSFVKSLDMDTWNSTEQRSLEIGGNAKWKAVCAGASISDLAFREMYQSGVAKAYKNRIHMTASQASSNGMTASDFLAQLAQSADAIESAGEYEKASAFSDSTSLSSSPEPQCDLLQSDSPTAAAEDGTSALRVKCTTCHSAVAIDQLDQHSKHCVVESGNSIKWQQYERTLGSPGASLGFSLTKTKGGFAEVTRVAPGGEADVARVLVGSFVVGLNDHRTSVFEEIVTLVSSLPRPIRFRFAYRPNITATRPIASISSVPEPVSVEKEVVFHETLGCSIQAQGPHCVVTEVDSDGNAQRQGVLVGTRIVEVNGRRHTNGQDAVLAIQQSARPLRIKFYRVEGLMRGWST</sequence>
<feature type="compositionally biased region" description="Low complexity" evidence="6">
    <location>
        <begin position="155"/>
        <end position="165"/>
    </location>
</feature>
<evidence type="ECO:0000256" key="1">
    <source>
        <dbReference type="ARBA" id="ARBA00022468"/>
    </source>
</evidence>
<evidence type="ECO:0000256" key="6">
    <source>
        <dbReference type="SAM" id="MobiDB-lite"/>
    </source>
</evidence>
<feature type="domain" description="PDZ" evidence="7">
    <location>
        <begin position="320"/>
        <end position="399"/>
    </location>
</feature>
<evidence type="ECO:0000259" key="8">
    <source>
        <dbReference type="PROSITE" id="PS50115"/>
    </source>
</evidence>
<dbReference type="PANTHER" id="PTHR45686:SF4">
    <property type="entry name" value="ADP-RIBOSYLATION FACTOR GTPASE ACTIVATING PROTEIN 3, ISOFORM H"/>
    <property type="match status" value="1"/>
</dbReference>
<organism evidence="9 10">
    <name type="scientific">Pythium oligandrum</name>
    <name type="common">Mycoparasitic fungus</name>
    <dbReference type="NCBI Taxonomy" id="41045"/>
    <lineage>
        <taxon>Eukaryota</taxon>
        <taxon>Sar</taxon>
        <taxon>Stramenopiles</taxon>
        <taxon>Oomycota</taxon>
        <taxon>Peronosporomycetes</taxon>
        <taxon>Pythiales</taxon>
        <taxon>Pythiaceae</taxon>
        <taxon>Pythium</taxon>
    </lineage>
</organism>
<feature type="domain" description="Arf-GAP" evidence="8">
    <location>
        <begin position="10"/>
        <end position="125"/>
    </location>
</feature>
<dbReference type="SUPFAM" id="SSF50156">
    <property type="entry name" value="PDZ domain-like"/>
    <property type="match status" value="2"/>
</dbReference>
<dbReference type="GO" id="GO:0008270">
    <property type="term" value="F:zinc ion binding"/>
    <property type="evidence" value="ECO:0007669"/>
    <property type="project" value="UniProtKB-KW"/>
</dbReference>
<dbReference type="PROSITE" id="PS50106">
    <property type="entry name" value="PDZ"/>
    <property type="match status" value="1"/>
</dbReference>
<dbReference type="InterPro" id="IPR001478">
    <property type="entry name" value="PDZ"/>
</dbReference>
<dbReference type="Pfam" id="PF00595">
    <property type="entry name" value="PDZ"/>
    <property type="match status" value="1"/>
</dbReference>
<dbReference type="CDD" id="cd00136">
    <property type="entry name" value="PDZ_canonical"/>
    <property type="match status" value="1"/>
</dbReference>
<dbReference type="InterPro" id="IPR001164">
    <property type="entry name" value="ArfGAP_dom"/>
</dbReference>
<dbReference type="InterPro" id="IPR038508">
    <property type="entry name" value="ArfGAP_dom_sf"/>
</dbReference>
<dbReference type="PROSITE" id="PS50115">
    <property type="entry name" value="ARFGAP"/>
    <property type="match status" value="1"/>
</dbReference>
<evidence type="ECO:0000259" key="7">
    <source>
        <dbReference type="PROSITE" id="PS50106"/>
    </source>
</evidence>
<dbReference type="GO" id="GO:0048205">
    <property type="term" value="P:COPI coating of Golgi vesicle"/>
    <property type="evidence" value="ECO:0007669"/>
    <property type="project" value="TreeGrafter"/>
</dbReference>
<gene>
    <name evidence="9" type="ORF">Poli38472_000490</name>
</gene>
<dbReference type="Gene3D" id="2.30.42.10">
    <property type="match status" value="1"/>
</dbReference>
<evidence type="ECO:0000256" key="4">
    <source>
        <dbReference type="ARBA" id="ARBA00022833"/>
    </source>
</evidence>
<dbReference type="OrthoDB" id="983479at2759"/>
<evidence type="ECO:0000256" key="3">
    <source>
        <dbReference type="ARBA" id="ARBA00022771"/>
    </source>
</evidence>
<dbReference type="InterPro" id="IPR037278">
    <property type="entry name" value="ARFGAP/RecO"/>
</dbReference>
<keyword evidence="2" id="KW-0479">Metal-binding</keyword>
<keyword evidence="4" id="KW-0862">Zinc</keyword>
<reference evidence="9" key="1">
    <citation type="submission" date="2019-03" db="EMBL/GenBank/DDBJ databases">
        <title>Long read genome sequence of the mycoparasitic Pythium oligandrum ATCC 38472 isolated from sugarbeet rhizosphere.</title>
        <authorList>
            <person name="Gaulin E."/>
        </authorList>
    </citation>
    <scope>NUCLEOTIDE SEQUENCE</scope>
    <source>
        <strain evidence="9">ATCC 38472_TT</strain>
    </source>
</reference>
<dbReference type="PRINTS" id="PR00405">
    <property type="entry name" value="REVINTRACTNG"/>
</dbReference>
<evidence type="ECO:0000313" key="10">
    <source>
        <dbReference type="Proteomes" id="UP000794436"/>
    </source>
</evidence>
<dbReference type="GO" id="GO:0000139">
    <property type="term" value="C:Golgi membrane"/>
    <property type="evidence" value="ECO:0007669"/>
    <property type="project" value="GOC"/>
</dbReference>